<feature type="domain" description="F-box" evidence="1">
    <location>
        <begin position="120"/>
        <end position="158"/>
    </location>
</feature>
<dbReference type="OrthoDB" id="2687876at2759"/>
<dbReference type="AlphaFoldDB" id="A0A1E1L6Q6"/>
<keyword evidence="3" id="KW-1185">Reference proteome</keyword>
<dbReference type="Pfam" id="PF00646">
    <property type="entry name" value="F-box"/>
    <property type="match status" value="1"/>
</dbReference>
<dbReference type="EMBL" id="FJUX01000084">
    <property type="protein sequence ID" value="CZT06232.1"/>
    <property type="molecule type" value="Genomic_DNA"/>
</dbReference>
<dbReference type="InterPro" id="IPR001810">
    <property type="entry name" value="F-box_dom"/>
</dbReference>
<evidence type="ECO:0000259" key="1">
    <source>
        <dbReference type="Pfam" id="PF00646"/>
    </source>
</evidence>
<name>A0A1E1L6Q6_9HELO</name>
<sequence>MPPDSSSSSQHESLFCTTDVGISPADVHIIINAGKSPQELAALPGDLGHKALMYYFGILITSNTTLKNNFFRLLTNERCEIRHGIIEPAMVENFCPLDNGRHDGSEAQGGIEARSIGQLQILPLEIMQDILCRYLDLETVTKIRCVSRGLRNAVDSLLQYESIITHALNSIRAALTRGGFLYLPTCSRVCYQCFTHENKDLAYRQGHCQLVFDIIAADLESPDVVKALSLSGRYGTLKP</sequence>
<dbReference type="Proteomes" id="UP000178912">
    <property type="component" value="Unassembled WGS sequence"/>
</dbReference>
<accession>A0A1E1L6Q6</accession>
<reference evidence="3" key="1">
    <citation type="submission" date="2016-03" db="EMBL/GenBank/DDBJ databases">
        <authorList>
            <person name="Guldener U."/>
        </authorList>
    </citation>
    <scope>NUCLEOTIDE SEQUENCE [LARGE SCALE GENOMIC DNA]</scope>
    <source>
        <strain evidence="3">04CH-RAC-A.6.1</strain>
    </source>
</reference>
<protein>
    <recommendedName>
        <fullName evidence="1">F-box domain-containing protein</fullName>
    </recommendedName>
</protein>
<proteinExistence type="predicted"/>
<organism evidence="2 3">
    <name type="scientific">Rhynchosporium agropyri</name>
    <dbReference type="NCBI Taxonomy" id="914238"/>
    <lineage>
        <taxon>Eukaryota</taxon>
        <taxon>Fungi</taxon>
        <taxon>Dikarya</taxon>
        <taxon>Ascomycota</taxon>
        <taxon>Pezizomycotina</taxon>
        <taxon>Leotiomycetes</taxon>
        <taxon>Helotiales</taxon>
        <taxon>Ploettnerulaceae</taxon>
        <taxon>Rhynchosporium</taxon>
    </lineage>
</organism>
<evidence type="ECO:0000313" key="3">
    <source>
        <dbReference type="Proteomes" id="UP000178912"/>
    </source>
</evidence>
<gene>
    <name evidence="2" type="ORF">RAG0_12031</name>
</gene>
<evidence type="ECO:0000313" key="2">
    <source>
        <dbReference type="EMBL" id="CZT06232.1"/>
    </source>
</evidence>